<dbReference type="SUPFAM" id="SSF46689">
    <property type="entry name" value="Homeodomain-like"/>
    <property type="match status" value="1"/>
</dbReference>
<evidence type="ECO:0000256" key="14">
    <source>
        <dbReference type="PROSITE-ProRule" id="PRU00042"/>
    </source>
</evidence>
<dbReference type="GO" id="GO:0000122">
    <property type="term" value="P:negative regulation of transcription by RNA polymerase II"/>
    <property type="evidence" value="ECO:0007669"/>
    <property type="project" value="UniProtKB-ARBA"/>
</dbReference>
<evidence type="ECO:0000256" key="11">
    <source>
        <dbReference type="ARBA" id="ARBA00023242"/>
    </source>
</evidence>
<accession>A0AAY4A7M5</accession>
<keyword evidence="18" id="KW-1185">Reference proteome</keyword>
<dbReference type="Gene3D" id="3.30.160.60">
    <property type="entry name" value="Classic Zinc Finger"/>
    <property type="match status" value="6"/>
</dbReference>
<feature type="domain" description="C2H2-type" evidence="16">
    <location>
        <begin position="135"/>
        <end position="163"/>
    </location>
</feature>
<dbReference type="PANTHER" id="PTHR24391">
    <property type="entry name" value="HISTONE H4 TRANSCRIPTION FACTOR-RELATED"/>
    <property type="match status" value="1"/>
</dbReference>
<dbReference type="Pfam" id="PF05605">
    <property type="entry name" value="zf-Di19"/>
    <property type="match status" value="1"/>
</dbReference>
<evidence type="ECO:0000256" key="7">
    <source>
        <dbReference type="ARBA" id="ARBA00023015"/>
    </source>
</evidence>
<feature type="compositionally biased region" description="Polar residues" evidence="15">
    <location>
        <begin position="892"/>
        <end position="901"/>
    </location>
</feature>
<dbReference type="GeneTree" id="ENSGT00950000183208"/>
<dbReference type="GeneID" id="114784420"/>
<keyword evidence="11" id="KW-0539">Nucleus</keyword>
<evidence type="ECO:0000256" key="8">
    <source>
        <dbReference type="ARBA" id="ARBA00023125"/>
    </source>
</evidence>
<evidence type="ECO:0000256" key="6">
    <source>
        <dbReference type="ARBA" id="ARBA00022833"/>
    </source>
</evidence>
<feature type="domain" description="C2H2-type" evidence="16">
    <location>
        <begin position="205"/>
        <end position="232"/>
    </location>
</feature>
<reference evidence="17" key="2">
    <citation type="submission" date="2025-08" db="UniProtKB">
        <authorList>
            <consortium name="Ensembl"/>
        </authorList>
    </citation>
    <scope>IDENTIFICATION</scope>
</reference>
<dbReference type="Gene3D" id="1.10.10.60">
    <property type="entry name" value="Homeodomain-like"/>
    <property type="match status" value="1"/>
</dbReference>
<dbReference type="InterPro" id="IPR051574">
    <property type="entry name" value="ZnF_E-box_Homeobox"/>
</dbReference>
<reference evidence="17 18" key="1">
    <citation type="submission" date="2020-06" db="EMBL/GenBank/DDBJ databases">
        <authorList>
            <consortium name="Wellcome Sanger Institute Data Sharing"/>
        </authorList>
    </citation>
    <scope>NUCLEOTIDE SEQUENCE [LARGE SCALE GENOMIC DNA]</scope>
</reference>
<comment type="similarity">
    <text evidence="2">Belongs to the delta-EF1/ZFH-1 C2H2-type zinc-finger family.</text>
</comment>
<feature type="domain" description="C2H2-type" evidence="16">
    <location>
        <begin position="165"/>
        <end position="192"/>
    </location>
</feature>
<feature type="compositionally biased region" description="Acidic residues" evidence="15">
    <location>
        <begin position="937"/>
        <end position="965"/>
    </location>
</feature>
<dbReference type="InterPro" id="IPR008598">
    <property type="entry name" value="Di19_Zn-bd"/>
</dbReference>
<dbReference type="PANTHER" id="PTHR24391:SF17">
    <property type="entry name" value="ZINC FINGER E-BOX-BINDING HOMEOBOX 1"/>
    <property type="match status" value="1"/>
</dbReference>
<dbReference type="SMART" id="SM00355">
    <property type="entry name" value="ZnF_C2H2"/>
    <property type="match status" value="7"/>
</dbReference>
<sequence length="1007" mass="107752">MADGPRCKRRKQANPRRTSVSNYSAVVEGSSDSDDEDKLHIAEEEGSIPDCDSVAPDDDPNATADAEDGWDEVREECVSDGDDDGSRDALVEEILQSGDTAVIFPEAPEDEPQQGTPENSGHDENGTADAFSQLLTCPYCSRGYKRYTSLKEHVKLRHEKSDDNFSCSVCSYTFSHRLQLDRHMSAHKSGRDQRHVAPFGGNRKFKCTECGKAFKYKHHLKEHLRIHSGEKPYECSNCKKRFSHSGSYSSHISSKKCIGLVSVNGRHRPPSTSSQGGKSLSCPSPMPASKLDHGKPLHEQLPITQIKSEPMDYECKPVVMAAAPSPVGMNGVFQGGAAVSPLQGAVQAVVLPTVGLVSPISINVADLQNVLKLAVDGSGIRQVLVTGQAKGGVATSQNSQQQQVIQAFSLPIVDHDGSAKIIINYSLDSSQIHRQPGLQLKKEVASPGGKAERQPEDLTMKNGQDGDVAHATKDKTKVNGTLGDNPDPLALKNLLSLLKAYFALNAEPTSSELSKIAESVNLPAAVVRKWFEKMQSGQISVSESLSSPGQDDACPAESKQDPATLPQAAGEQNGHLDSDGAQEGPGSPREPAPAGVNGVNSAPGSPGPLNLSADGPVPSHTFDGEGPLDLSLPKLPAAPVTGGGGATSVYIEQDEPLNLTCLKREVLSNATVNGSPISIVTTPLQTIVAITDQGQGQCLAALGGSKTILIPQLTYTYTPSTSLAGTPSVLTESPQNCGQEAAGLKEETTDVPADAMSVLEEQNDSDSGTPRKKMRKTEAGLYACDLCDKIFQKSSSLLRHKYEHTGKRPHECGICNKAFKHKHHLIEHTRLHSGEKPYQCDKCGKRFSHSGSYSQHMNHRYSYCKKEAQGQALGQGPDDEDSTGEGPAQAGSRATTPPSQLDSDERASSTREDGEESEGEDSVLDEDEIQVVQIGEEGGEDDDDDDAEEDEGGDVDKGEEEEETGPEEHMGEAEGDGEMVKVVVMEEGEEQGAEEEQMDTDRGEEAE</sequence>
<keyword evidence="9" id="KW-0371">Homeobox</keyword>
<evidence type="ECO:0000256" key="10">
    <source>
        <dbReference type="ARBA" id="ARBA00023163"/>
    </source>
</evidence>
<gene>
    <name evidence="17" type="primary">zeb1b</name>
</gene>
<feature type="domain" description="C2H2-type" evidence="16">
    <location>
        <begin position="838"/>
        <end position="866"/>
    </location>
</feature>
<feature type="domain" description="C2H2-type" evidence="16">
    <location>
        <begin position="810"/>
        <end position="837"/>
    </location>
</feature>
<dbReference type="GO" id="GO:0000981">
    <property type="term" value="F:DNA-binding transcription factor activity, RNA polymerase II-specific"/>
    <property type="evidence" value="ECO:0007669"/>
    <property type="project" value="TreeGrafter"/>
</dbReference>
<dbReference type="FunFam" id="3.30.160.60:FF:000744">
    <property type="entry name" value="zinc finger E-box-binding homeobox 1"/>
    <property type="match status" value="1"/>
</dbReference>
<keyword evidence="7" id="KW-0805">Transcription regulation</keyword>
<feature type="compositionally biased region" description="Polar residues" evidence="15">
    <location>
        <begin position="15"/>
        <end position="24"/>
    </location>
</feature>
<feature type="compositionally biased region" description="Polar residues" evidence="15">
    <location>
        <begin position="270"/>
        <end position="282"/>
    </location>
</feature>
<evidence type="ECO:0000256" key="5">
    <source>
        <dbReference type="ARBA" id="ARBA00022771"/>
    </source>
</evidence>
<dbReference type="FunFam" id="3.30.160.60:FF:000013">
    <property type="entry name" value="Putative zinc finger E-box-binding homeobox 2"/>
    <property type="match status" value="2"/>
</dbReference>
<evidence type="ECO:0000313" key="18">
    <source>
        <dbReference type="Proteomes" id="UP000694580"/>
    </source>
</evidence>
<feature type="region of interest" description="Disordered" evidence="15">
    <location>
        <begin position="439"/>
        <end position="468"/>
    </location>
</feature>
<dbReference type="Ensembl" id="ENSDCDT00010004991.1">
    <property type="protein sequence ID" value="ENSDCDP00010004829.1"/>
    <property type="gene ID" value="ENSDCDG00010002135.1"/>
</dbReference>
<dbReference type="InterPro" id="IPR036236">
    <property type="entry name" value="Znf_C2H2_sf"/>
</dbReference>
<feature type="domain" description="C2H2-type" evidence="16">
    <location>
        <begin position="233"/>
        <end position="269"/>
    </location>
</feature>
<dbReference type="InterPro" id="IPR013087">
    <property type="entry name" value="Znf_C2H2_type"/>
</dbReference>
<comment type="subcellular location">
    <subcellularLocation>
        <location evidence="1">Nucleus</location>
    </subcellularLocation>
</comment>
<keyword evidence="6" id="KW-0862">Zinc</keyword>
<keyword evidence="4" id="KW-0677">Repeat</keyword>
<dbReference type="SMART" id="SM00389">
    <property type="entry name" value="HOX"/>
    <property type="match status" value="1"/>
</dbReference>
<evidence type="ECO:0000256" key="9">
    <source>
        <dbReference type="ARBA" id="ARBA00023155"/>
    </source>
</evidence>
<keyword evidence="5 14" id="KW-0863">Zinc-finger</keyword>
<dbReference type="InterPro" id="IPR001356">
    <property type="entry name" value="HD"/>
</dbReference>
<evidence type="ECO:0000259" key="16">
    <source>
        <dbReference type="PROSITE" id="PS50157"/>
    </source>
</evidence>
<dbReference type="GO" id="GO:0000978">
    <property type="term" value="F:RNA polymerase II cis-regulatory region sequence-specific DNA binding"/>
    <property type="evidence" value="ECO:0007669"/>
    <property type="project" value="TreeGrafter"/>
</dbReference>
<keyword evidence="3" id="KW-0479">Metal-binding</keyword>
<keyword evidence="8" id="KW-0238">DNA-binding</keyword>
<feature type="compositionally biased region" description="Basic and acidic residues" evidence="15">
    <location>
        <begin position="903"/>
        <end position="912"/>
    </location>
</feature>
<feature type="region of interest" description="Disordered" evidence="15">
    <location>
        <begin position="541"/>
        <end position="634"/>
    </location>
</feature>
<evidence type="ECO:0000256" key="13">
    <source>
        <dbReference type="ARBA" id="ARBA00041235"/>
    </source>
</evidence>
<dbReference type="AlphaFoldDB" id="A0AAY4A7M5"/>
<feature type="compositionally biased region" description="Acidic residues" evidence="15">
    <location>
        <begin position="913"/>
        <end position="929"/>
    </location>
</feature>
<evidence type="ECO:0000256" key="4">
    <source>
        <dbReference type="ARBA" id="ARBA00022737"/>
    </source>
</evidence>
<feature type="region of interest" description="Disordered" evidence="15">
    <location>
        <begin position="1"/>
        <end position="86"/>
    </location>
</feature>
<dbReference type="Pfam" id="PF00096">
    <property type="entry name" value="zf-C2H2"/>
    <property type="match status" value="3"/>
</dbReference>
<evidence type="ECO:0000256" key="12">
    <source>
        <dbReference type="ARBA" id="ARBA00039204"/>
    </source>
</evidence>
<feature type="region of interest" description="Disordered" evidence="15">
    <location>
        <begin position="869"/>
        <end position="1007"/>
    </location>
</feature>
<evidence type="ECO:0000256" key="15">
    <source>
        <dbReference type="SAM" id="MobiDB-lite"/>
    </source>
</evidence>
<proteinExistence type="inferred from homology"/>
<evidence type="ECO:0000256" key="1">
    <source>
        <dbReference type="ARBA" id="ARBA00004123"/>
    </source>
</evidence>
<keyword evidence="10" id="KW-0804">Transcription</keyword>
<dbReference type="FunFam" id="3.30.160.60:FF:000082">
    <property type="entry name" value="Putative zinc finger E-box-binding homeobox 2"/>
    <property type="match status" value="1"/>
</dbReference>
<feature type="compositionally biased region" description="Basic and acidic residues" evidence="15">
    <location>
        <begin position="440"/>
        <end position="459"/>
    </location>
</feature>
<dbReference type="GO" id="GO:0005634">
    <property type="term" value="C:nucleus"/>
    <property type="evidence" value="ECO:0007669"/>
    <property type="project" value="UniProtKB-SubCell"/>
</dbReference>
<reference evidence="17" key="3">
    <citation type="submission" date="2025-09" db="UniProtKB">
        <authorList>
            <consortium name="Ensembl"/>
        </authorList>
    </citation>
    <scope>IDENTIFICATION</scope>
</reference>
<feature type="compositionally biased region" description="Acidic residues" evidence="15">
    <location>
        <begin position="55"/>
        <end position="70"/>
    </location>
</feature>
<dbReference type="SUPFAM" id="SSF57667">
    <property type="entry name" value="beta-beta-alpha zinc fingers"/>
    <property type="match status" value="4"/>
</dbReference>
<evidence type="ECO:0000256" key="3">
    <source>
        <dbReference type="ARBA" id="ARBA00022723"/>
    </source>
</evidence>
<dbReference type="RefSeq" id="XP_028825630.1">
    <property type="nucleotide sequence ID" value="XM_028969797.1"/>
</dbReference>
<dbReference type="FunFam" id="1.10.10.60:FF:000122">
    <property type="entry name" value="Zinc finger E-box binding homeobox 1"/>
    <property type="match status" value="1"/>
</dbReference>
<protein>
    <recommendedName>
        <fullName evidence="12">Zinc finger E-box-binding homeobox 1</fullName>
    </recommendedName>
    <alternativeName>
        <fullName evidence="13">Transcription factor 8</fullName>
    </alternativeName>
</protein>
<feature type="region of interest" description="Disordered" evidence="15">
    <location>
        <begin position="106"/>
        <end position="128"/>
    </location>
</feature>
<feature type="region of interest" description="Disordered" evidence="15">
    <location>
        <begin position="263"/>
        <end position="295"/>
    </location>
</feature>
<dbReference type="PROSITE" id="PS50157">
    <property type="entry name" value="ZINC_FINGER_C2H2_2"/>
    <property type="match status" value="7"/>
</dbReference>
<dbReference type="InterPro" id="IPR009057">
    <property type="entry name" value="Homeodomain-like_sf"/>
</dbReference>
<dbReference type="PROSITE" id="PS00028">
    <property type="entry name" value="ZINC_FINGER_C2H2_1"/>
    <property type="match status" value="5"/>
</dbReference>
<organism evidence="17 18">
    <name type="scientific">Denticeps clupeoides</name>
    <name type="common">denticle herring</name>
    <dbReference type="NCBI Taxonomy" id="299321"/>
    <lineage>
        <taxon>Eukaryota</taxon>
        <taxon>Metazoa</taxon>
        <taxon>Chordata</taxon>
        <taxon>Craniata</taxon>
        <taxon>Vertebrata</taxon>
        <taxon>Euteleostomi</taxon>
        <taxon>Actinopterygii</taxon>
        <taxon>Neopterygii</taxon>
        <taxon>Teleostei</taxon>
        <taxon>Clupei</taxon>
        <taxon>Clupeiformes</taxon>
        <taxon>Denticipitoidei</taxon>
        <taxon>Denticipitidae</taxon>
        <taxon>Denticeps</taxon>
    </lineage>
</organism>
<feature type="domain" description="C2H2-type" evidence="16">
    <location>
        <begin position="782"/>
        <end position="809"/>
    </location>
</feature>
<dbReference type="GO" id="GO:0008270">
    <property type="term" value="F:zinc ion binding"/>
    <property type="evidence" value="ECO:0007669"/>
    <property type="project" value="UniProtKB-KW"/>
</dbReference>
<dbReference type="FunFam" id="3.30.160.60:FF:000145">
    <property type="entry name" value="Zinc finger protein 574"/>
    <property type="match status" value="1"/>
</dbReference>
<dbReference type="Proteomes" id="UP000694580">
    <property type="component" value="Chromosome 2"/>
</dbReference>
<evidence type="ECO:0000256" key="2">
    <source>
        <dbReference type="ARBA" id="ARBA00009867"/>
    </source>
</evidence>
<name>A0AAY4A7M5_9TELE</name>
<evidence type="ECO:0000313" key="17">
    <source>
        <dbReference type="Ensembl" id="ENSDCDP00010004829.1"/>
    </source>
</evidence>
<feature type="compositionally biased region" description="Acidic residues" evidence="15">
    <location>
        <begin position="986"/>
        <end position="998"/>
    </location>
</feature>